<organism evidence="1 2">
    <name type="scientific">Crocosphaera watsonii WH 0402</name>
    <dbReference type="NCBI Taxonomy" id="1284629"/>
    <lineage>
        <taxon>Bacteria</taxon>
        <taxon>Bacillati</taxon>
        <taxon>Cyanobacteriota</taxon>
        <taxon>Cyanophyceae</taxon>
        <taxon>Oscillatoriophycideae</taxon>
        <taxon>Chroococcales</taxon>
        <taxon>Aphanothecaceae</taxon>
        <taxon>Crocosphaera</taxon>
    </lineage>
</organism>
<name>T2JUS0_CROWT</name>
<dbReference type="Proteomes" id="UP000018130">
    <property type="component" value="Unassembled WGS sequence"/>
</dbReference>
<gene>
    <name evidence="1" type="ORF">CWATWH0402_5981</name>
</gene>
<accession>T2JUS0</accession>
<proteinExistence type="predicted"/>
<protein>
    <submittedName>
        <fullName evidence="1">Uncharacterized protein</fullName>
    </submittedName>
</protein>
<dbReference type="EMBL" id="CAQN01000848">
    <property type="protein sequence ID" value="CCQ68824.1"/>
    <property type="molecule type" value="Genomic_DNA"/>
</dbReference>
<reference evidence="1 2" key="2">
    <citation type="submission" date="2013-09" db="EMBL/GenBank/DDBJ databases">
        <title>Whole genome comparison of six Crocosphaera watsonii strains with differing phenotypes.</title>
        <authorList>
            <person name="Bench S.R."/>
            <person name="Heller P."/>
            <person name="Frank I."/>
            <person name="Arciniega M."/>
            <person name="Shilova I.N."/>
            <person name="Zehr J.P."/>
        </authorList>
    </citation>
    <scope>NUCLEOTIDE SEQUENCE [LARGE SCALE GENOMIC DNA]</scope>
    <source>
        <strain evidence="1 2">WH 0402</strain>
    </source>
</reference>
<dbReference type="AlphaFoldDB" id="T2JUS0"/>
<sequence length="63" mass="7335">MKRTSLWIEGTTQTGKTTELIQEFCHWVEDKRQNKNLSSVQSVTQNLASSVWFFQLMMIIVVS</sequence>
<evidence type="ECO:0000313" key="1">
    <source>
        <dbReference type="EMBL" id="CCQ68824.1"/>
    </source>
</evidence>
<reference evidence="1 2" key="1">
    <citation type="submission" date="2013-01" db="EMBL/GenBank/DDBJ databases">
        <authorList>
            <person name="Bench S."/>
        </authorList>
    </citation>
    <scope>NUCLEOTIDE SEQUENCE [LARGE SCALE GENOMIC DNA]</scope>
    <source>
        <strain evidence="1 2">WH 0402</strain>
    </source>
</reference>
<comment type="caution">
    <text evidence="1">The sequence shown here is derived from an EMBL/GenBank/DDBJ whole genome shotgun (WGS) entry which is preliminary data.</text>
</comment>
<evidence type="ECO:0000313" key="2">
    <source>
        <dbReference type="Proteomes" id="UP000018130"/>
    </source>
</evidence>